<feature type="region of interest" description="Disordered" evidence="1">
    <location>
        <begin position="532"/>
        <end position="587"/>
    </location>
</feature>
<name>A0A8K0TBI0_9PEZI</name>
<dbReference type="AlphaFoldDB" id="A0A8K0TBI0"/>
<sequence>MAPGVLYLTYIKHEAEIVSTWRSLDKDKRTEAVKAGSANREVPRHRNDKRLGNRCLFIPEWNLQDLTEPGSDFLLDLLRHRATTSLEEQYLAGVGGGLSDYDIIHDAVVNHGVRHWNRYPDSYNLLIDGVGFANVGIEYGLPIRPKSPREDSLRTLEPLIDRALCIPQDRGELVLERQSYILGGLVIIIDNIMDLNNPSPPPGPKTKKSKNARKAAAKTFPNATVPAPTEVDVSLSDLVDAATDRVEAYLDYDRLIRANSGVLAHAVNITYFSRPELMPNESGRTLPAYTDKHIPRAFVETLQCAARGAAVWLTISRLLCLVQDSVGQRRATAVQHVANVCHAEYIGAQASLSRQLSTTNACNGLFRRTASPGRDGNYRLVQLKKAEEKAKENPTLRSLLRLCKSGTSWAEAAKCIKTLDDLYRNQPAQRDELGDEVADALSDVAEIFWLTQSLSKTEVITAIEAVDLELDGAKDSLRLAEFTVPREKIARPESAAGALRRLDKDLGQAWQGGIASRYSTATSRCVDELEAIPDDMPTGTSVVTADAKVSRKGSDEDESTTPQPEKHPKIKTRPAQPPSTTQTEMRRDDEDIVMKDKASAEMLVTTNTMGTMTALFSRFESAMADLGFSILPRGGSVYTYTPPSSFSKAGQTTIHRPHGAKLERYRLQRLAHRLRTRYGWTTQSFKVRGTA</sequence>
<keyword evidence="3" id="KW-1185">Reference proteome</keyword>
<protein>
    <submittedName>
        <fullName evidence="2">Uncharacterized protein</fullName>
    </submittedName>
</protein>
<dbReference type="EMBL" id="JAGPXD010000005">
    <property type="protein sequence ID" value="KAH7353912.1"/>
    <property type="molecule type" value="Genomic_DNA"/>
</dbReference>
<evidence type="ECO:0000313" key="2">
    <source>
        <dbReference type="EMBL" id="KAH7353912.1"/>
    </source>
</evidence>
<dbReference type="Proteomes" id="UP000813385">
    <property type="component" value="Unassembled WGS sequence"/>
</dbReference>
<dbReference type="PANTHER" id="PTHR40788">
    <property type="entry name" value="CLR5 DOMAIN-CONTAINING PROTEIN-RELATED"/>
    <property type="match status" value="1"/>
</dbReference>
<dbReference type="PANTHER" id="PTHR40788:SF1">
    <property type="entry name" value="IPA PROTEIN"/>
    <property type="match status" value="1"/>
</dbReference>
<evidence type="ECO:0000256" key="1">
    <source>
        <dbReference type="SAM" id="MobiDB-lite"/>
    </source>
</evidence>
<evidence type="ECO:0000313" key="3">
    <source>
        <dbReference type="Proteomes" id="UP000813385"/>
    </source>
</evidence>
<dbReference type="OrthoDB" id="2922289at2759"/>
<comment type="caution">
    <text evidence="2">The sequence shown here is derived from an EMBL/GenBank/DDBJ whole genome shotgun (WGS) entry which is preliminary data.</text>
</comment>
<gene>
    <name evidence="2" type="ORF">B0T11DRAFT_312366</name>
</gene>
<reference evidence="2" key="1">
    <citation type="journal article" date="2021" name="Nat. Commun.">
        <title>Genetic determinants of endophytism in the Arabidopsis root mycobiome.</title>
        <authorList>
            <person name="Mesny F."/>
            <person name="Miyauchi S."/>
            <person name="Thiergart T."/>
            <person name="Pickel B."/>
            <person name="Atanasova L."/>
            <person name="Karlsson M."/>
            <person name="Huettel B."/>
            <person name="Barry K.W."/>
            <person name="Haridas S."/>
            <person name="Chen C."/>
            <person name="Bauer D."/>
            <person name="Andreopoulos W."/>
            <person name="Pangilinan J."/>
            <person name="LaButti K."/>
            <person name="Riley R."/>
            <person name="Lipzen A."/>
            <person name="Clum A."/>
            <person name="Drula E."/>
            <person name="Henrissat B."/>
            <person name="Kohler A."/>
            <person name="Grigoriev I.V."/>
            <person name="Martin F.M."/>
            <person name="Hacquard S."/>
        </authorList>
    </citation>
    <scope>NUCLEOTIDE SEQUENCE</scope>
    <source>
        <strain evidence="2">MPI-CAGE-AT-0016</strain>
    </source>
</reference>
<proteinExistence type="predicted"/>
<organism evidence="2 3">
    <name type="scientific">Plectosphaerella cucumerina</name>
    <dbReference type="NCBI Taxonomy" id="40658"/>
    <lineage>
        <taxon>Eukaryota</taxon>
        <taxon>Fungi</taxon>
        <taxon>Dikarya</taxon>
        <taxon>Ascomycota</taxon>
        <taxon>Pezizomycotina</taxon>
        <taxon>Sordariomycetes</taxon>
        <taxon>Hypocreomycetidae</taxon>
        <taxon>Glomerellales</taxon>
        <taxon>Plectosphaerellaceae</taxon>
        <taxon>Plectosphaerella</taxon>
    </lineage>
</organism>
<accession>A0A8K0TBI0</accession>